<protein>
    <submittedName>
        <fullName evidence="2">NAD(P)/FAD-dependent oxidoreductase</fullName>
    </submittedName>
</protein>
<gene>
    <name evidence="2" type="ORF">KA717_18110</name>
</gene>
<reference evidence="2" key="1">
    <citation type="submission" date="2021-04" db="EMBL/GenBank/DDBJ databases">
        <title>Genome sequence of Woronichinia naegeliana from Washington state freshwater lake bloom.</title>
        <authorList>
            <person name="Dreher T.W."/>
        </authorList>
    </citation>
    <scope>NUCLEOTIDE SEQUENCE</scope>
    <source>
        <strain evidence="2">WA131</strain>
    </source>
</reference>
<dbReference type="PRINTS" id="PR00411">
    <property type="entry name" value="PNDRDTASEI"/>
</dbReference>
<dbReference type="InterPro" id="IPR036188">
    <property type="entry name" value="FAD/NAD-bd_sf"/>
</dbReference>
<organism evidence="2">
    <name type="scientific">Woronichinia naegeliana WA131</name>
    <dbReference type="NCBI Taxonomy" id="2824559"/>
    <lineage>
        <taxon>Bacteria</taxon>
        <taxon>Bacillati</taxon>
        <taxon>Cyanobacteriota</taxon>
        <taxon>Cyanophyceae</taxon>
        <taxon>Synechococcales</taxon>
        <taxon>Coelosphaeriaceae</taxon>
        <taxon>Woronichinia</taxon>
    </lineage>
</organism>
<name>A0A977L4D1_9CYAN</name>
<dbReference type="Pfam" id="PF01494">
    <property type="entry name" value="FAD_binding_3"/>
    <property type="match status" value="1"/>
</dbReference>
<dbReference type="EMBL" id="CP073041">
    <property type="protein sequence ID" value="UXE64235.1"/>
    <property type="molecule type" value="Genomic_DNA"/>
</dbReference>
<dbReference type="AlphaFoldDB" id="A0A977L4D1"/>
<dbReference type="InterPro" id="IPR050407">
    <property type="entry name" value="Geranylgeranyl_reductase"/>
</dbReference>
<proteinExistence type="predicted"/>
<dbReference type="PANTHER" id="PTHR42685">
    <property type="entry name" value="GERANYLGERANYL DIPHOSPHATE REDUCTASE"/>
    <property type="match status" value="1"/>
</dbReference>
<evidence type="ECO:0000313" key="2">
    <source>
        <dbReference type="EMBL" id="UXE64235.1"/>
    </source>
</evidence>
<dbReference type="PANTHER" id="PTHR42685:SF22">
    <property type="entry name" value="CONDITIONED MEDIUM FACTOR RECEPTOR 1"/>
    <property type="match status" value="1"/>
</dbReference>
<evidence type="ECO:0000259" key="1">
    <source>
        <dbReference type="Pfam" id="PF01494"/>
    </source>
</evidence>
<dbReference type="Gene3D" id="3.50.50.60">
    <property type="entry name" value="FAD/NAD(P)-binding domain"/>
    <property type="match status" value="1"/>
</dbReference>
<dbReference type="Proteomes" id="UP001065613">
    <property type="component" value="Chromosome"/>
</dbReference>
<accession>A0A977L4D1</accession>
<dbReference type="GO" id="GO:0071949">
    <property type="term" value="F:FAD binding"/>
    <property type="evidence" value="ECO:0007669"/>
    <property type="project" value="InterPro"/>
</dbReference>
<dbReference type="SUPFAM" id="SSF51905">
    <property type="entry name" value="FAD/NAD(P)-binding domain"/>
    <property type="match status" value="1"/>
</dbReference>
<dbReference type="InterPro" id="IPR002938">
    <property type="entry name" value="FAD-bd"/>
</dbReference>
<feature type="domain" description="FAD-binding" evidence="1">
    <location>
        <begin position="4"/>
        <end position="316"/>
    </location>
</feature>
<dbReference type="KEGG" id="wna:KA717_18110"/>
<sequence length="408" mass="46393">MQQFDVVVVGGGPAGGYGAYLLAQKGYKVLLVEQHPDFTKNNFSSAATPLETLTQFNLPSAVVAQYWRKLAVISTHEAQEWSSDKPLGAVFDFAKLRSYLAEKVTQQGGTVWLGHRYLNTVQEGEKTLVQLKRSGGKVSTIAAQVVVDATGYARAVMYPQKSDRPSFYKATGIEYLITVDEQTHTQYAESLLFFLGYRWSPRGYSWIFPMDNYQLKVGSAWIDAEHQYLKTLKPLRDYTKALITDYLQLDHYQLVEIHGSILEYSSHLEDTYYRDNLIAIGDAVSTVNFLGGEGIRHGMQGAAIAVPYIEAYLQGKKASFSGYEKAMKDYFAQKWNVSEAINRKVYLQYDDAKIDLGVAYLKYLSFDDAIDILFNYKFDKLYRGIYPFIFKKINKLVQGLKRWLVRTP</sequence>